<organism evidence="1 2">
    <name type="scientific">Ficus carica</name>
    <name type="common">Common fig</name>
    <dbReference type="NCBI Taxonomy" id="3494"/>
    <lineage>
        <taxon>Eukaryota</taxon>
        <taxon>Viridiplantae</taxon>
        <taxon>Streptophyta</taxon>
        <taxon>Embryophyta</taxon>
        <taxon>Tracheophyta</taxon>
        <taxon>Spermatophyta</taxon>
        <taxon>Magnoliopsida</taxon>
        <taxon>eudicotyledons</taxon>
        <taxon>Gunneridae</taxon>
        <taxon>Pentapetalae</taxon>
        <taxon>rosids</taxon>
        <taxon>fabids</taxon>
        <taxon>Rosales</taxon>
        <taxon>Moraceae</taxon>
        <taxon>Ficeae</taxon>
        <taxon>Ficus</taxon>
    </lineage>
</organism>
<protein>
    <submittedName>
        <fullName evidence="1">Uncharacterized protein</fullName>
    </submittedName>
</protein>
<reference evidence="1" key="1">
    <citation type="submission" date="2023-07" db="EMBL/GenBank/DDBJ databases">
        <title>draft genome sequence of fig (Ficus carica).</title>
        <authorList>
            <person name="Takahashi T."/>
            <person name="Nishimura K."/>
        </authorList>
    </citation>
    <scope>NUCLEOTIDE SEQUENCE</scope>
</reference>
<dbReference type="Proteomes" id="UP001187192">
    <property type="component" value="Unassembled WGS sequence"/>
</dbReference>
<sequence>MANSGMAGDLSPTPTTADEIHLVMEIISIFGRPGDMRSRGWQTGDATVRARDLPPVTKRCDAMRWRFQLCDSPNGFVNGNLMSKRRGTN</sequence>
<keyword evidence="2" id="KW-1185">Reference proteome</keyword>
<evidence type="ECO:0000313" key="1">
    <source>
        <dbReference type="EMBL" id="GMN59457.1"/>
    </source>
</evidence>
<dbReference type="AlphaFoldDB" id="A0AA88DQ09"/>
<name>A0AA88DQ09_FICCA</name>
<dbReference type="Gramene" id="FCD_00023786-RA">
    <property type="protein sequence ID" value="FCD_00023786-RA:cds"/>
    <property type="gene ID" value="FCD_00023786"/>
</dbReference>
<proteinExistence type="predicted"/>
<gene>
    <name evidence="1" type="ORF">TIFTF001_028551</name>
</gene>
<comment type="caution">
    <text evidence="1">The sequence shown here is derived from an EMBL/GenBank/DDBJ whole genome shotgun (WGS) entry which is preliminary data.</text>
</comment>
<dbReference type="EMBL" id="BTGU01000087">
    <property type="protein sequence ID" value="GMN59457.1"/>
    <property type="molecule type" value="Genomic_DNA"/>
</dbReference>
<accession>A0AA88DQ09</accession>
<evidence type="ECO:0000313" key="2">
    <source>
        <dbReference type="Proteomes" id="UP001187192"/>
    </source>
</evidence>